<feature type="chain" id="PRO_5037081334" evidence="1">
    <location>
        <begin position="21"/>
        <end position="333"/>
    </location>
</feature>
<dbReference type="Proteomes" id="UP000650081">
    <property type="component" value="Unassembled WGS sequence"/>
</dbReference>
<keyword evidence="1" id="KW-0732">Signal</keyword>
<gene>
    <name evidence="2" type="ORF">H9S92_01055</name>
</gene>
<name>A0A923PEP8_9BACT</name>
<comment type="caution">
    <text evidence="2">The sequence shown here is derived from an EMBL/GenBank/DDBJ whole genome shotgun (WGS) entry which is preliminary data.</text>
</comment>
<evidence type="ECO:0000256" key="1">
    <source>
        <dbReference type="SAM" id="SignalP"/>
    </source>
</evidence>
<dbReference type="EMBL" id="JACSIT010000037">
    <property type="protein sequence ID" value="MBC6992738.1"/>
    <property type="molecule type" value="Genomic_DNA"/>
</dbReference>
<feature type="signal peptide" evidence="1">
    <location>
        <begin position="1"/>
        <end position="20"/>
    </location>
</feature>
<sequence>MTRFFFTLVFSILFSCAVFADQDGGGAKAGPSLFDQWLTESSTHITFRVNFDTLEANRKTENFFAATVIHNGEELELEAAVRGRFRRRTCVMPPLELKFAKDGLRAAGLNTHNDFKLVTHCTGDAAGQDALLREKLAYELYQTVAPNASYRTKLLTVTYVNTVDGSSTTSYGILIEDNDELQNRLDTDNCKSCYALPAEKITNAETLALFQFMIGNSDFSNRMVRNLKLLENANGTYTAVPYDFDYSGLVNATYANGFAHYNETKVTDRTLIWEYDTAPDFSGSVAYFVSLKDTLLQQVEDFDGLSAESKREITRYLKGFYKELASDAFYTAK</sequence>
<organism evidence="2 3">
    <name type="scientific">Neolewinella lacunae</name>
    <dbReference type="NCBI Taxonomy" id="1517758"/>
    <lineage>
        <taxon>Bacteria</taxon>
        <taxon>Pseudomonadati</taxon>
        <taxon>Bacteroidota</taxon>
        <taxon>Saprospiria</taxon>
        <taxon>Saprospirales</taxon>
        <taxon>Lewinellaceae</taxon>
        <taxon>Neolewinella</taxon>
    </lineage>
</organism>
<dbReference type="AlphaFoldDB" id="A0A923PEP8"/>
<accession>A0A923PEP8</accession>
<keyword evidence="3" id="KW-1185">Reference proteome</keyword>
<dbReference type="PROSITE" id="PS51257">
    <property type="entry name" value="PROKAR_LIPOPROTEIN"/>
    <property type="match status" value="1"/>
</dbReference>
<protein>
    <submittedName>
        <fullName evidence="2">Uncharacterized protein</fullName>
    </submittedName>
</protein>
<proteinExistence type="predicted"/>
<evidence type="ECO:0000313" key="3">
    <source>
        <dbReference type="Proteomes" id="UP000650081"/>
    </source>
</evidence>
<dbReference type="RefSeq" id="WP_187464877.1">
    <property type="nucleotide sequence ID" value="NZ_JACSIT010000037.1"/>
</dbReference>
<evidence type="ECO:0000313" key="2">
    <source>
        <dbReference type="EMBL" id="MBC6992738.1"/>
    </source>
</evidence>
<reference evidence="2" key="1">
    <citation type="submission" date="2020-08" db="EMBL/GenBank/DDBJ databases">
        <title>Lewinella bacteria from marine environments.</title>
        <authorList>
            <person name="Zhong Y."/>
        </authorList>
    </citation>
    <scope>NUCLEOTIDE SEQUENCE</scope>
    <source>
        <strain evidence="2">KCTC 42187</strain>
    </source>
</reference>